<protein>
    <submittedName>
        <fullName evidence="1">Uncharacterized protein</fullName>
    </submittedName>
</protein>
<dbReference type="EnsemblPlants" id="Kaladp0048s0084.2.v1.1">
    <property type="protein sequence ID" value="Kaladp0048s0084.2.v1.1.CDS.1"/>
    <property type="gene ID" value="Kaladp0048s0084.v1.1"/>
</dbReference>
<dbReference type="EnsemblPlants" id="Kaladp0048s0084.1.v1.1">
    <property type="protein sequence ID" value="Kaladp0048s0084.1.v1.1.CDS.1"/>
    <property type="gene ID" value="Kaladp0048s0084.v1.1"/>
</dbReference>
<dbReference type="EnsemblPlants" id="Kaladp0048s0084.3.v1.1">
    <property type="protein sequence ID" value="Kaladp0048s0084.3.v1.1.CDS.1"/>
    <property type="gene ID" value="Kaladp0048s0084.v1.1"/>
</dbReference>
<dbReference type="EnsemblPlants" id="Kaladp0048s0084.4.v1.1">
    <property type="protein sequence ID" value="Kaladp0048s0084.4.v1.1.CDS.1"/>
    <property type="gene ID" value="Kaladp0048s0084.v1.1"/>
</dbReference>
<dbReference type="Gramene" id="Kaladp0048s0084.1.v1.1">
    <property type="protein sequence ID" value="Kaladp0048s0084.1.v1.1.CDS.1"/>
    <property type="gene ID" value="Kaladp0048s0084.v1.1"/>
</dbReference>
<dbReference type="Proteomes" id="UP000594263">
    <property type="component" value="Unplaced"/>
</dbReference>
<evidence type="ECO:0000313" key="2">
    <source>
        <dbReference type="Proteomes" id="UP000594263"/>
    </source>
</evidence>
<keyword evidence="2" id="KW-1185">Reference proteome</keyword>
<sequence length="80" mass="8930">MPLCLASEILIHFLNCYFPSLVSVGNIFDSVFRTVAGPRLKFLVKSSSSLGTFVAVCDVCYLLCSICLMKPDDWFSRTEI</sequence>
<accession>A0A7N0TWX5</accession>
<dbReference type="Gramene" id="Kaladp0048s0084.3.v1.1">
    <property type="protein sequence ID" value="Kaladp0048s0084.3.v1.1.CDS.1"/>
    <property type="gene ID" value="Kaladp0048s0084.v1.1"/>
</dbReference>
<proteinExistence type="predicted"/>
<dbReference type="Gramene" id="Kaladp0048s0084.4.v1.1">
    <property type="protein sequence ID" value="Kaladp0048s0084.4.v1.1.CDS.1"/>
    <property type="gene ID" value="Kaladp0048s0084.v1.1"/>
</dbReference>
<organism evidence="1 2">
    <name type="scientific">Kalanchoe fedtschenkoi</name>
    <name type="common">Lavender scallops</name>
    <name type="synonym">South American air plant</name>
    <dbReference type="NCBI Taxonomy" id="63787"/>
    <lineage>
        <taxon>Eukaryota</taxon>
        <taxon>Viridiplantae</taxon>
        <taxon>Streptophyta</taxon>
        <taxon>Embryophyta</taxon>
        <taxon>Tracheophyta</taxon>
        <taxon>Spermatophyta</taxon>
        <taxon>Magnoliopsida</taxon>
        <taxon>eudicotyledons</taxon>
        <taxon>Gunneridae</taxon>
        <taxon>Pentapetalae</taxon>
        <taxon>Saxifragales</taxon>
        <taxon>Crassulaceae</taxon>
        <taxon>Kalanchoe</taxon>
    </lineage>
</organism>
<dbReference type="Gramene" id="Kaladp0048s0084.2.v1.1">
    <property type="protein sequence ID" value="Kaladp0048s0084.2.v1.1.CDS.1"/>
    <property type="gene ID" value="Kaladp0048s0084.v1.1"/>
</dbReference>
<dbReference type="AlphaFoldDB" id="A0A7N0TWX5"/>
<name>A0A7N0TWX5_KALFE</name>
<evidence type="ECO:0000313" key="1">
    <source>
        <dbReference type="EnsemblPlants" id="Kaladp0048s0084.1.v1.1.CDS.1"/>
    </source>
</evidence>
<reference evidence="1" key="1">
    <citation type="submission" date="2021-01" db="UniProtKB">
        <authorList>
            <consortium name="EnsemblPlants"/>
        </authorList>
    </citation>
    <scope>IDENTIFICATION</scope>
</reference>